<dbReference type="OrthoDB" id="9771406at2"/>
<feature type="domain" description="Nicotinate phosphoribosyltransferase N-terminal" evidence="10">
    <location>
        <begin position="7"/>
        <end position="128"/>
    </location>
</feature>
<comment type="caution">
    <text evidence="11">The sequence shown here is derived from an EMBL/GenBank/DDBJ whole genome shotgun (WGS) entry which is preliminary data.</text>
</comment>
<proteinExistence type="inferred from homology"/>
<evidence type="ECO:0000256" key="7">
    <source>
        <dbReference type="HAMAP-Rule" id="MF_00570"/>
    </source>
</evidence>
<reference evidence="11 12" key="1">
    <citation type="submission" date="2012-05" db="EMBL/GenBank/DDBJ databases">
        <title>The Genome Sequence of Sutterella wadsworthensis 2_1_59BFAA.</title>
        <authorList>
            <consortium name="The Broad Institute Genome Sequencing Platform"/>
            <person name="Earl A."/>
            <person name="Ward D."/>
            <person name="Feldgarden M."/>
            <person name="Gevers D."/>
            <person name="Daigneault M."/>
            <person name="Strauss J."/>
            <person name="Allen-Vercoe E."/>
            <person name="Walker B."/>
            <person name="Young S.K."/>
            <person name="Zeng Q."/>
            <person name="Gargeya S."/>
            <person name="Fitzgerald M."/>
            <person name="Haas B."/>
            <person name="Abouelleil A."/>
            <person name="Alvarado L."/>
            <person name="Arachchi H.M."/>
            <person name="Berlin A.M."/>
            <person name="Chapman S.B."/>
            <person name="Goldberg J."/>
            <person name="Griggs A."/>
            <person name="Gujja S."/>
            <person name="Hansen M."/>
            <person name="Howarth C."/>
            <person name="Imamovic A."/>
            <person name="Larimer J."/>
            <person name="McCowen C."/>
            <person name="Montmayeur A."/>
            <person name="Murphy C."/>
            <person name="Neiman D."/>
            <person name="Pearson M."/>
            <person name="Priest M."/>
            <person name="Roberts A."/>
            <person name="Saif S."/>
            <person name="Shea T."/>
            <person name="Sisk P."/>
            <person name="Sykes S."/>
            <person name="Wortman J."/>
            <person name="Nusbaum C."/>
            <person name="Birren B."/>
        </authorList>
    </citation>
    <scope>NUCLEOTIDE SEQUENCE [LARGE SCALE GENOMIC DNA]</scope>
    <source>
        <strain evidence="11 12">2_1_59BFAA</strain>
    </source>
</reference>
<organism evidence="11 12">
    <name type="scientific">Sutterella wadsworthensis 2_1_59BFAA</name>
    <dbReference type="NCBI Taxonomy" id="742823"/>
    <lineage>
        <taxon>Bacteria</taxon>
        <taxon>Pseudomonadati</taxon>
        <taxon>Pseudomonadota</taxon>
        <taxon>Betaproteobacteria</taxon>
        <taxon>Burkholderiales</taxon>
        <taxon>Sutterellaceae</taxon>
        <taxon>Sutterella</taxon>
    </lineage>
</organism>
<comment type="pathway">
    <text evidence="1 7 8">Cofactor biosynthesis; NAD(+) biosynthesis; nicotinate D-ribonucleotide from nicotinate: step 1/1.</text>
</comment>
<evidence type="ECO:0000256" key="1">
    <source>
        <dbReference type="ARBA" id="ARBA00004952"/>
    </source>
</evidence>
<dbReference type="NCBIfam" id="NF003704">
    <property type="entry name" value="PRK05321.1"/>
    <property type="match status" value="1"/>
</dbReference>
<dbReference type="Proteomes" id="UP000005835">
    <property type="component" value="Unassembled WGS sequence"/>
</dbReference>
<dbReference type="PANTHER" id="PTHR11098:SF1">
    <property type="entry name" value="NICOTINATE PHOSPHORIBOSYLTRANSFERASE"/>
    <property type="match status" value="1"/>
</dbReference>
<dbReference type="Pfam" id="PF17767">
    <property type="entry name" value="NAPRTase_N"/>
    <property type="match status" value="1"/>
</dbReference>
<keyword evidence="6 7" id="KW-0662">Pyridine nucleotide biosynthesis</keyword>
<dbReference type="InterPro" id="IPR041525">
    <property type="entry name" value="N/Namide_PRibTrfase"/>
</dbReference>
<feature type="modified residue" description="Phosphohistidine; by autocatalysis" evidence="7">
    <location>
        <position position="217"/>
    </location>
</feature>
<dbReference type="GO" id="GO:0016757">
    <property type="term" value="F:glycosyltransferase activity"/>
    <property type="evidence" value="ECO:0007669"/>
    <property type="project" value="UniProtKB-KW"/>
</dbReference>
<dbReference type="PIRSF" id="PIRSF000484">
    <property type="entry name" value="NAPRT"/>
    <property type="match status" value="1"/>
</dbReference>
<dbReference type="EC" id="6.3.4.21" evidence="3 7"/>
<evidence type="ECO:0000256" key="4">
    <source>
        <dbReference type="ARBA" id="ARBA00022553"/>
    </source>
</evidence>
<dbReference type="AlphaFoldDB" id="K1KK68"/>
<dbReference type="STRING" id="742823.HMPREF9465_00275"/>
<dbReference type="RefSeq" id="WP_005433374.1">
    <property type="nucleotide sequence ID" value="NZ_JH815513.1"/>
</dbReference>
<evidence type="ECO:0000256" key="2">
    <source>
        <dbReference type="ARBA" id="ARBA00010897"/>
    </source>
</evidence>
<dbReference type="PATRIC" id="fig|742823.3.peg.267"/>
<dbReference type="eggNOG" id="COG1488">
    <property type="taxonomic scope" value="Bacteria"/>
</dbReference>
<dbReference type="GO" id="GO:0034355">
    <property type="term" value="P:NAD+ biosynthetic process via the salvage pathway"/>
    <property type="evidence" value="ECO:0007669"/>
    <property type="project" value="TreeGrafter"/>
</dbReference>
<dbReference type="CDD" id="cd01401">
    <property type="entry name" value="PncB_like"/>
    <property type="match status" value="1"/>
</dbReference>
<dbReference type="EMBL" id="ADMG01000008">
    <property type="protein sequence ID" value="EKB32099.1"/>
    <property type="molecule type" value="Genomic_DNA"/>
</dbReference>
<evidence type="ECO:0000313" key="11">
    <source>
        <dbReference type="EMBL" id="EKB32099.1"/>
    </source>
</evidence>
<dbReference type="GO" id="GO:0005829">
    <property type="term" value="C:cytosol"/>
    <property type="evidence" value="ECO:0007669"/>
    <property type="project" value="TreeGrafter"/>
</dbReference>
<protein>
    <recommendedName>
        <fullName evidence="3 7">Nicotinate phosphoribosyltransferase</fullName>
        <shortName evidence="7">NAPRTase</shortName>
        <ecNumber evidence="3 7">6.3.4.21</ecNumber>
    </recommendedName>
</protein>
<evidence type="ECO:0000256" key="8">
    <source>
        <dbReference type="RuleBase" id="RU003838"/>
    </source>
</evidence>
<keyword evidence="11" id="KW-0808">Transferase</keyword>
<evidence type="ECO:0000259" key="10">
    <source>
        <dbReference type="Pfam" id="PF17767"/>
    </source>
</evidence>
<keyword evidence="5 7" id="KW-0436">Ligase</keyword>
<dbReference type="InterPro" id="IPR040727">
    <property type="entry name" value="NAPRTase_N"/>
</dbReference>
<dbReference type="SUPFAM" id="SSF54675">
    <property type="entry name" value="Nicotinate/Quinolinate PRTase N-terminal domain-like"/>
    <property type="match status" value="1"/>
</dbReference>
<keyword evidence="11" id="KW-0328">Glycosyltransferase</keyword>
<gene>
    <name evidence="7" type="primary">pncB</name>
    <name evidence="11" type="ORF">HMPREF9465_00275</name>
</gene>
<dbReference type="SUPFAM" id="SSF51690">
    <property type="entry name" value="Nicotinate/Quinolinate PRTase C-terminal domain-like"/>
    <property type="match status" value="1"/>
</dbReference>
<dbReference type="InterPro" id="IPR007229">
    <property type="entry name" value="Nic_PRibTrfase-Fam"/>
</dbReference>
<feature type="domain" description="Nicotinate/nicotinamide phosphoribosyltransferase" evidence="9">
    <location>
        <begin position="165"/>
        <end position="390"/>
    </location>
</feature>
<keyword evidence="4 7" id="KW-0597">Phosphoprotein</keyword>
<dbReference type="PANTHER" id="PTHR11098">
    <property type="entry name" value="NICOTINATE PHOSPHORIBOSYLTRANSFERASE"/>
    <property type="match status" value="1"/>
</dbReference>
<accession>K1KK68</accession>
<dbReference type="HOGENOM" id="CLU_030991_1_0_4"/>
<dbReference type="GO" id="GO:0004516">
    <property type="term" value="F:nicotinate phosphoribosyltransferase activity"/>
    <property type="evidence" value="ECO:0007669"/>
    <property type="project" value="UniProtKB-UniRule"/>
</dbReference>
<dbReference type="HAMAP" id="MF_00570">
    <property type="entry name" value="NAPRTase"/>
    <property type="match status" value="1"/>
</dbReference>
<comment type="function">
    <text evidence="7 8">Catalyzes the synthesis of beta-nicotinate D-ribonucleotide from nicotinate and 5-phospho-D-ribose 1-phosphate at the expense of ATP.</text>
</comment>
<comment type="similarity">
    <text evidence="2 7 8">Belongs to the NAPRTase family.</text>
</comment>
<comment type="PTM">
    <text evidence="7 8">Transiently phosphorylated on a His residue during the reaction cycle. Phosphorylation strongly increases the affinity for substrates and increases the rate of nicotinate D-ribonucleotide production. Dephosphorylation regenerates the low-affinity form of the enzyme, leading to product release.</text>
</comment>
<evidence type="ECO:0000313" key="12">
    <source>
        <dbReference type="Proteomes" id="UP000005835"/>
    </source>
</evidence>
<dbReference type="InterPro" id="IPR006406">
    <property type="entry name" value="Nic_PRibTrfase"/>
</dbReference>
<keyword evidence="12" id="KW-1185">Reference proteome</keyword>
<evidence type="ECO:0000256" key="3">
    <source>
        <dbReference type="ARBA" id="ARBA00013236"/>
    </source>
</evidence>
<evidence type="ECO:0000259" key="9">
    <source>
        <dbReference type="Pfam" id="PF04095"/>
    </source>
</evidence>
<dbReference type="InterPro" id="IPR036068">
    <property type="entry name" value="Nicotinate_pribotase-like_C"/>
</dbReference>
<sequence>MIIESLLDTDLYKFTMQQCVLHQFPGADAEYRFKCRTPGIDLSPFVDEINAELDHLCSLYFREDELAYLDSLRFIKSDYVEFLSLFHLKRKYISVTKSQDYPCGIDITAKGPWLHTILFEIPVLAIVNEVYFRNTYPDLDETEGVARLERKIELLRNEPDNGGLRISDYGTRRRFSKAWQKKVLLNMKERLGGIFTGTSNVMYAKELGLTPHGTMAHEFLQACQALGPRLRDTQVFAFEMWAKEYRGDLGIALSDVYGMDPFLRDFDMFFCKLFDGVRHDSGDPFVWGERMIEHWKANRCDPRTKSLIFSDSLTVPKAIELYERFHGRVKVAFGIGTNLMNDRGPQPLNVVMKMVKANGQPVAKISDAPEKGMCEDEGYLRYLRQVFGLPPVA</sequence>
<name>K1KK68_9BURK</name>
<evidence type="ECO:0000256" key="6">
    <source>
        <dbReference type="ARBA" id="ARBA00022642"/>
    </source>
</evidence>
<evidence type="ECO:0000256" key="5">
    <source>
        <dbReference type="ARBA" id="ARBA00022598"/>
    </source>
</evidence>
<dbReference type="UniPathway" id="UPA00253">
    <property type="reaction ID" value="UER00457"/>
</dbReference>
<dbReference type="Gene3D" id="3.20.140.10">
    <property type="entry name" value="nicotinate phosphoribosyltransferase"/>
    <property type="match status" value="1"/>
</dbReference>
<dbReference type="Pfam" id="PF04095">
    <property type="entry name" value="NAPRTase"/>
    <property type="match status" value="1"/>
</dbReference>
<dbReference type="NCBIfam" id="TIGR01514">
    <property type="entry name" value="NAPRTase"/>
    <property type="match status" value="1"/>
</dbReference>
<comment type="catalytic activity">
    <reaction evidence="7 8">
        <text>5-phospho-alpha-D-ribose 1-diphosphate + nicotinate + ATP + H2O = nicotinate beta-D-ribonucleotide + ADP + phosphate + diphosphate</text>
        <dbReference type="Rhea" id="RHEA:36163"/>
        <dbReference type="ChEBI" id="CHEBI:15377"/>
        <dbReference type="ChEBI" id="CHEBI:30616"/>
        <dbReference type="ChEBI" id="CHEBI:32544"/>
        <dbReference type="ChEBI" id="CHEBI:33019"/>
        <dbReference type="ChEBI" id="CHEBI:43474"/>
        <dbReference type="ChEBI" id="CHEBI:57502"/>
        <dbReference type="ChEBI" id="CHEBI:58017"/>
        <dbReference type="ChEBI" id="CHEBI:456216"/>
        <dbReference type="EC" id="6.3.4.21"/>
    </reaction>
</comment>